<sequence length="18" mass="1943">MAIANNDGLKGQPCLIER</sequence>
<organism evidence="1">
    <name type="scientific">Anguilla anguilla</name>
    <name type="common">European freshwater eel</name>
    <name type="synonym">Muraena anguilla</name>
    <dbReference type="NCBI Taxonomy" id="7936"/>
    <lineage>
        <taxon>Eukaryota</taxon>
        <taxon>Metazoa</taxon>
        <taxon>Chordata</taxon>
        <taxon>Craniata</taxon>
        <taxon>Vertebrata</taxon>
        <taxon>Euteleostomi</taxon>
        <taxon>Actinopterygii</taxon>
        <taxon>Neopterygii</taxon>
        <taxon>Teleostei</taxon>
        <taxon>Anguilliformes</taxon>
        <taxon>Anguillidae</taxon>
        <taxon>Anguilla</taxon>
    </lineage>
</organism>
<protein>
    <submittedName>
        <fullName evidence="1">Uncharacterized protein</fullName>
    </submittedName>
</protein>
<reference evidence="1" key="1">
    <citation type="submission" date="2014-11" db="EMBL/GenBank/DDBJ databases">
        <authorList>
            <person name="Amaro Gonzalez C."/>
        </authorList>
    </citation>
    <scope>NUCLEOTIDE SEQUENCE</scope>
</reference>
<reference evidence="1" key="2">
    <citation type="journal article" date="2015" name="Fish Shellfish Immunol.">
        <title>Early steps in the European eel (Anguilla anguilla)-Vibrio vulnificus interaction in the gills: Role of the RtxA13 toxin.</title>
        <authorList>
            <person name="Callol A."/>
            <person name="Pajuelo D."/>
            <person name="Ebbesson L."/>
            <person name="Teles M."/>
            <person name="MacKenzie S."/>
            <person name="Amaro C."/>
        </authorList>
    </citation>
    <scope>NUCLEOTIDE SEQUENCE</scope>
</reference>
<proteinExistence type="predicted"/>
<dbReference type="AlphaFoldDB" id="A0A0E9VKH9"/>
<accession>A0A0E9VKH9</accession>
<evidence type="ECO:0000313" key="1">
    <source>
        <dbReference type="EMBL" id="JAH78644.1"/>
    </source>
</evidence>
<name>A0A0E9VKH9_ANGAN</name>
<dbReference type="EMBL" id="GBXM01029933">
    <property type="protein sequence ID" value="JAH78644.1"/>
    <property type="molecule type" value="Transcribed_RNA"/>
</dbReference>